<evidence type="ECO:0000313" key="2">
    <source>
        <dbReference type="Proteomes" id="UP000011182"/>
    </source>
</evidence>
<comment type="caution">
    <text evidence="1">The sequence shown here is derived from an EMBL/GenBank/DDBJ whole genome shotgun (WGS) entry which is preliminary data.</text>
</comment>
<dbReference type="Proteomes" id="UP000011182">
    <property type="component" value="Unassembled WGS sequence"/>
</dbReference>
<evidence type="ECO:0000313" key="1">
    <source>
        <dbReference type="EMBL" id="ELS63427.1"/>
    </source>
</evidence>
<accession>A0A9W5LMH4</accession>
<protein>
    <submittedName>
        <fullName evidence="1">Uncharacterized protein</fullName>
    </submittedName>
</protein>
<name>A0A9W5LMH4_9BACI</name>
<keyword evidence="2" id="KW-1185">Reference proteome</keyword>
<sequence>MSYKKRKEEVKKTSSFSKTREQAAALAVYIKCTQQPHPMTK</sequence>
<reference evidence="1 2" key="1">
    <citation type="journal article" date="2014" name="Syst. Appl. Microbiol.">
        <title>Genomic insights into the taxonomic status of the three subspecies of Bacillus subtilis.</title>
        <authorList>
            <person name="Yi H."/>
            <person name="Chun J."/>
            <person name="Cha C.J."/>
        </authorList>
    </citation>
    <scope>NUCLEOTIDE SEQUENCE [LARGE SCALE GENOMIC DNA]</scope>
    <source>
        <strain evidence="1 2">KCTC 13429</strain>
    </source>
</reference>
<proteinExistence type="predicted"/>
<dbReference type="AlphaFoldDB" id="A0A9W5LMH4"/>
<gene>
    <name evidence="1" type="ORF">BSI_08180</name>
</gene>
<dbReference type="EMBL" id="AMXN01000001">
    <property type="protein sequence ID" value="ELS63427.1"/>
    <property type="molecule type" value="Genomic_DNA"/>
</dbReference>
<organism evidence="1 2">
    <name type="scientific">Bacillus inaquosorum KCTC 13429</name>
    <dbReference type="NCBI Taxonomy" id="1236548"/>
    <lineage>
        <taxon>Bacteria</taxon>
        <taxon>Bacillati</taxon>
        <taxon>Bacillota</taxon>
        <taxon>Bacilli</taxon>
        <taxon>Bacillales</taxon>
        <taxon>Bacillaceae</taxon>
        <taxon>Bacillus</taxon>
    </lineage>
</organism>